<feature type="domain" description="Minor tail T" evidence="1">
    <location>
        <begin position="19"/>
        <end position="55"/>
    </location>
</feature>
<sequence>MHILALALGRTIGELKSMTEAEFRSWQQFYEESPFDDLHRYHRPAAMLAQVQVGGDFPARLDWLVGGMGLREDDDQMPLLSDQFSEADLKTFAALGMKPSRA</sequence>
<evidence type="ECO:0000313" key="2">
    <source>
        <dbReference type="EMBL" id="CAB3904946.1"/>
    </source>
</evidence>
<dbReference type="Proteomes" id="UP000494117">
    <property type="component" value="Unassembled WGS sequence"/>
</dbReference>
<evidence type="ECO:0000313" key="3">
    <source>
        <dbReference type="Proteomes" id="UP000494117"/>
    </source>
</evidence>
<gene>
    <name evidence="2" type="ORF">LMG26858_04432</name>
</gene>
<dbReference type="AlphaFoldDB" id="A0A6S7EC56"/>
<reference evidence="2 3" key="1">
    <citation type="submission" date="2020-04" db="EMBL/GenBank/DDBJ databases">
        <authorList>
            <person name="De Canck E."/>
        </authorList>
    </citation>
    <scope>NUCLEOTIDE SEQUENCE [LARGE SCALE GENOMIC DNA]</scope>
    <source>
        <strain evidence="2 3">LMG 26858</strain>
    </source>
</reference>
<dbReference type="InterPro" id="IPR009350">
    <property type="entry name" value="Phage_tail_T"/>
</dbReference>
<organism evidence="2 3">
    <name type="scientific">Achromobacter anxifer</name>
    <dbReference type="NCBI Taxonomy" id="1287737"/>
    <lineage>
        <taxon>Bacteria</taxon>
        <taxon>Pseudomonadati</taxon>
        <taxon>Pseudomonadota</taxon>
        <taxon>Betaproteobacteria</taxon>
        <taxon>Burkholderiales</taxon>
        <taxon>Alcaligenaceae</taxon>
        <taxon>Achromobacter</taxon>
    </lineage>
</organism>
<dbReference type="RefSeq" id="WP_125469954.1">
    <property type="nucleotide sequence ID" value="NZ_CADILG010000038.1"/>
</dbReference>
<proteinExistence type="predicted"/>
<evidence type="ECO:0000259" key="1">
    <source>
        <dbReference type="Pfam" id="PF06223"/>
    </source>
</evidence>
<protein>
    <recommendedName>
        <fullName evidence="1">Minor tail T domain-containing protein</fullName>
    </recommendedName>
</protein>
<name>A0A6S7EC56_9BURK</name>
<dbReference type="EMBL" id="CADILG010000038">
    <property type="protein sequence ID" value="CAB3904946.1"/>
    <property type="molecule type" value="Genomic_DNA"/>
</dbReference>
<dbReference type="Pfam" id="PF06223">
    <property type="entry name" value="Phage_tail_T"/>
    <property type="match status" value="1"/>
</dbReference>
<accession>A0A6S7EC56</accession>
<keyword evidence="3" id="KW-1185">Reference proteome</keyword>